<keyword evidence="9" id="KW-0472">Membrane</keyword>
<dbReference type="EMBL" id="AWSO01000526">
    <property type="protein sequence ID" value="ESK89702.1"/>
    <property type="molecule type" value="Genomic_DNA"/>
</dbReference>
<dbReference type="HOGENOM" id="CLU_026728_0_0_1"/>
<evidence type="ECO:0000313" key="12">
    <source>
        <dbReference type="Proteomes" id="UP000017559"/>
    </source>
</evidence>
<keyword evidence="4" id="KW-0805">Transcription regulation</keyword>
<feature type="transmembrane region" description="Helical" evidence="9">
    <location>
        <begin position="527"/>
        <end position="546"/>
    </location>
</feature>
<dbReference type="InterPro" id="IPR051089">
    <property type="entry name" value="prtT"/>
</dbReference>
<evidence type="ECO:0000256" key="5">
    <source>
        <dbReference type="ARBA" id="ARBA00023125"/>
    </source>
</evidence>
<comment type="caution">
    <text evidence="11">The sequence shown here is derived from an EMBL/GenBank/DDBJ whole genome shotgun (WGS) entry which is preliminary data.</text>
</comment>
<dbReference type="PROSITE" id="PS50048">
    <property type="entry name" value="ZN2_CY6_FUNGAL_2"/>
    <property type="match status" value="1"/>
</dbReference>
<accession>V2X7I3</accession>
<protein>
    <recommendedName>
        <fullName evidence="10">Zn(2)-C6 fungal-type domain-containing protein</fullName>
    </recommendedName>
</protein>
<dbReference type="Gene3D" id="4.10.240.10">
    <property type="entry name" value="Zn(2)-C6 fungal-type DNA-binding domain"/>
    <property type="match status" value="1"/>
</dbReference>
<evidence type="ECO:0000256" key="3">
    <source>
        <dbReference type="ARBA" id="ARBA00022833"/>
    </source>
</evidence>
<evidence type="ECO:0000313" key="11">
    <source>
        <dbReference type="EMBL" id="ESK89702.1"/>
    </source>
</evidence>
<evidence type="ECO:0000256" key="8">
    <source>
        <dbReference type="SAM" id="MobiDB-lite"/>
    </source>
</evidence>
<name>V2X7I3_MONRO</name>
<evidence type="ECO:0000256" key="2">
    <source>
        <dbReference type="ARBA" id="ARBA00022723"/>
    </source>
</evidence>
<dbReference type="SMART" id="SM00066">
    <property type="entry name" value="GAL4"/>
    <property type="match status" value="1"/>
</dbReference>
<dbReference type="InterPro" id="IPR036864">
    <property type="entry name" value="Zn2-C6_fun-type_DNA-bd_sf"/>
</dbReference>
<keyword evidence="6" id="KW-0804">Transcription</keyword>
<dbReference type="CDD" id="cd00067">
    <property type="entry name" value="GAL4"/>
    <property type="match status" value="1"/>
</dbReference>
<dbReference type="GO" id="GO:0000981">
    <property type="term" value="F:DNA-binding transcription factor activity, RNA polymerase II-specific"/>
    <property type="evidence" value="ECO:0007669"/>
    <property type="project" value="InterPro"/>
</dbReference>
<dbReference type="InterPro" id="IPR001138">
    <property type="entry name" value="Zn2Cys6_DnaBD"/>
</dbReference>
<dbReference type="SUPFAM" id="SSF57701">
    <property type="entry name" value="Zn2/Cys6 DNA-binding domain"/>
    <property type="match status" value="1"/>
</dbReference>
<evidence type="ECO:0000256" key="4">
    <source>
        <dbReference type="ARBA" id="ARBA00023015"/>
    </source>
</evidence>
<proteinExistence type="predicted"/>
<dbReference type="Proteomes" id="UP000017559">
    <property type="component" value="Unassembled WGS sequence"/>
</dbReference>
<dbReference type="PANTHER" id="PTHR31845:SF34">
    <property type="entry name" value="TRANSCRIPTIONAL ACTIVATOR OF PROTEASES PRTT"/>
    <property type="match status" value="1"/>
</dbReference>
<dbReference type="GO" id="GO:0005634">
    <property type="term" value="C:nucleus"/>
    <property type="evidence" value="ECO:0007669"/>
    <property type="project" value="UniProtKB-SubCell"/>
</dbReference>
<dbReference type="GO" id="GO:0008270">
    <property type="term" value="F:zinc ion binding"/>
    <property type="evidence" value="ECO:0007669"/>
    <property type="project" value="InterPro"/>
</dbReference>
<comment type="subcellular location">
    <subcellularLocation>
        <location evidence="1">Nucleus</location>
    </subcellularLocation>
</comment>
<keyword evidence="7" id="KW-0539">Nucleus</keyword>
<dbReference type="Pfam" id="PF00172">
    <property type="entry name" value="Zn_clus"/>
    <property type="match status" value="1"/>
</dbReference>
<keyword evidence="12" id="KW-1185">Reference proteome</keyword>
<evidence type="ECO:0000259" key="10">
    <source>
        <dbReference type="PROSITE" id="PS50048"/>
    </source>
</evidence>
<dbReference type="GO" id="GO:0000976">
    <property type="term" value="F:transcription cis-regulatory region binding"/>
    <property type="evidence" value="ECO:0007669"/>
    <property type="project" value="TreeGrafter"/>
</dbReference>
<keyword evidence="3" id="KW-0862">Zinc</keyword>
<keyword evidence="9" id="KW-0812">Transmembrane</keyword>
<dbReference type="KEGG" id="mrr:Moror_16890"/>
<organism evidence="11 12">
    <name type="scientific">Moniliophthora roreri (strain MCA 2997)</name>
    <name type="common">Cocoa frosty pod rot fungus</name>
    <name type="synonym">Crinipellis roreri</name>
    <dbReference type="NCBI Taxonomy" id="1381753"/>
    <lineage>
        <taxon>Eukaryota</taxon>
        <taxon>Fungi</taxon>
        <taxon>Dikarya</taxon>
        <taxon>Basidiomycota</taxon>
        <taxon>Agaricomycotina</taxon>
        <taxon>Agaricomycetes</taxon>
        <taxon>Agaricomycetidae</taxon>
        <taxon>Agaricales</taxon>
        <taxon>Marasmiineae</taxon>
        <taxon>Marasmiaceae</taxon>
        <taxon>Moniliophthora</taxon>
    </lineage>
</organism>
<dbReference type="OrthoDB" id="2595934at2759"/>
<reference evidence="11 12" key="1">
    <citation type="journal article" date="2014" name="BMC Genomics">
        <title>Genome and secretome analysis of the hemibiotrophic fungal pathogen, Moniliophthora roreri, which causes frosty pod rot disease of cacao: mechanisms of the biotrophic and necrotrophic phases.</title>
        <authorList>
            <person name="Meinhardt L.W."/>
            <person name="Costa G.G.L."/>
            <person name="Thomazella D.P.T."/>
            <person name="Teixeira P.J.P.L."/>
            <person name="Carazzolle M.F."/>
            <person name="Schuster S.C."/>
            <person name="Carlson J.E."/>
            <person name="Guiltinan M.J."/>
            <person name="Mieczkowski P."/>
            <person name="Farmer A."/>
            <person name="Ramaraj T."/>
            <person name="Crozier J."/>
            <person name="Davis R.E."/>
            <person name="Shao J."/>
            <person name="Melnick R.L."/>
            <person name="Pereira G.A.G."/>
            <person name="Bailey B.A."/>
        </authorList>
    </citation>
    <scope>NUCLEOTIDE SEQUENCE [LARGE SCALE GENOMIC DNA]</scope>
    <source>
        <strain evidence="11 12">MCA 2997</strain>
    </source>
</reference>
<dbReference type="PANTHER" id="PTHR31845">
    <property type="entry name" value="FINGER DOMAIN PROTEIN, PUTATIVE-RELATED"/>
    <property type="match status" value="1"/>
</dbReference>
<keyword evidence="5" id="KW-0238">DNA-binding</keyword>
<evidence type="ECO:0000256" key="6">
    <source>
        <dbReference type="ARBA" id="ARBA00023163"/>
    </source>
</evidence>
<keyword evidence="9" id="KW-1133">Transmembrane helix</keyword>
<feature type="region of interest" description="Disordered" evidence="8">
    <location>
        <begin position="82"/>
        <end position="125"/>
    </location>
</feature>
<evidence type="ECO:0000256" key="1">
    <source>
        <dbReference type="ARBA" id="ARBA00004123"/>
    </source>
</evidence>
<dbReference type="STRING" id="1381753.V2X7I3"/>
<evidence type="ECO:0000256" key="7">
    <source>
        <dbReference type="ARBA" id="ARBA00023242"/>
    </source>
</evidence>
<evidence type="ECO:0000256" key="9">
    <source>
        <dbReference type="SAM" id="Phobius"/>
    </source>
</evidence>
<dbReference type="AlphaFoldDB" id="V2X7I3"/>
<feature type="compositionally biased region" description="Low complexity" evidence="8">
    <location>
        <begin position="110"/>
        <end position="119"/>
    </location>
</feature>
<sequence>MKRTHDNPCEAQPPKRSKASQACQACRKNKTRCELLDAVPQPGGNLRCHRCKVLGVTCSFENSSIIHLAPAQSSSKQTILINDTRPARPPSPPSRHTSYSASPPDGRWLSSGSSSSSHSEPIQSPDLLKMEPEDLVPSLHIPWGPSASYDWTAVPLMSIRQLADNSDREATALIEKQMKEPRVETYTDNELSDILSEDQVDRLLEIYNQHYAPLLCLPPRQTERRTPLLDLVRASTAARGMDPLTRRTALPRMQKLIEETFLSKIMSSSTLSTDSIEALMILSCWPPLCPTGYKEQRDPRMLIESAVELATNLGLTKASSVRESLVAEDAGSAQLRDITDNARLVSMSISSKSLCIGTGTNTVSRRMERDRSFVDPTSMRNIECARDIRLGYMSEVLSLVERGCRMRLDNPSNLEKFFGEAESLLALVNCVFTFSGPLSAVTQYDKVWFEMMALQMHGWRLLLYHHLFHEIRTVMDGHNSQSWIKAEFKGIPIALSLGKDGIVSAQAILASTLALDTKLLAASPDHVFMMITFAAIWILITNFSIYQLSKINLGWASDRLVVLTAERLVEVSVTPNDLPAKCAHMIRRLANVWDGRAKLVKAPGGVGEAPKMHEPPKTCLMQEWRSEKPTSETTDINHATGSLGLASAGYTGVLPNFQQNLTQPSDLMMDAQFWATFMDNLSTDRDSGVGLSQFPSF</sequence>
<gene>
    <name evidence="11" type="ORF">Moror_16890</name>
</gene>
<keyword evidence="2" id="KW-0479">Metal-binding</keyword>
<feature type="domain" description="Zn(2)-C6 fungal-type" evidence="10">
    <location>
        <begin position="22"/>
        <end position="60"/>
    </location>
</feature>